<keyword evidence="1" id="KW-1133">Transmembrane helix</keyword>
<evidence type="ECO:0000313" key="2">
    <source>
        <dbReference type="EMBL" id="VAW37446.1"/>
    </source>
</evidence>
<dbReference type="AlphaFoldDB" id="A0A3B0VYT4"/>
<evidence type="ECO:0008006" key="3">
    <source>
        <dbReference type="Google" id="ProtNLM"/>
    </source>
</evidence>
<reference evidence="2" key="1">
    <citation type="submission" date="2018-06" db="EMBL/GenBank/DDBJ databases">
        <authorList>
            <person name="Zhirakovskaya E."/>
        </authorList>
    </citation>
    <scope>NUCLEOTIDE SEQUENCE</scope>
</reference>
<protein>
    <recommendedName>
        <fullName evidence="3">DUF4367 domain-containing protein</fullName>
    </recommendedName>
</protein>
<proteinExistence type="predicted"/>
<accession>A0A3B0VYT4</accession>
<organism evidence="2">
    <name type="scientific">hydrothermal vent metagenome</name>
    <dbReference type="NCBI Taxonomy" id="652676"/>
    <lineage>
        <taxon>unclassified sequences</taxon>
        <taxon>metagenomes</taxon>
        <taxon>ecological metagenomes</taxon>
    </lineage>
</organism>
<keyword evidence="1" id="KW-0812">Transmembrane</keyword>
<evidence type="ECO:0000256" key="1">
    <source>
        <dbReference type="SAM" id="Phobius"/>
    </source>
</evidence>
<keyword evidence="1" id="KW-0472">Membrane</keyword>
<sequence>MNKMTSLQEEQIQGWAASFSYPLTPDIASRLRPLPSTQPAYPNRRLAWVVILLLLTASLLAVPSVRAALVQILRAGGITIFVGEEAATDERSPLLSEQIPLFAEPITLDEALALYSDLQLPAELKPPDDLLLHGMNGWNSAVIFLWRDEAQPDQIGMSLYQINVPQYAYKEAGQLEITEVNGLQAFWIDAPHYFFLTLGNNESEAWSFVPGNVLIWWDGTVTYRLEGANSLEEALRLAESMQEIAPSNE</sequence>
<dbReference type="EMBL" id="UOEU01000665">
    <property type="protein sequence ID" value="VAW37446.1"/>
    <property type="molecule type" value="Genomic_DNA"/>
</dbReference>
<gene>
    <name evidence="2" type="ORF">MNBD_CHLOROFLEXI01-3361</name>
</gene>
<name>A0A3B0VYT4_9ZZZZ</name>
<feature type="transmembrane region" description="Helical" evidence="1">
    <location>
        <begin position="46"/>
        <end position="65"/>
    </location>
</feature>